<reference evidence="2" key="1">
    <citation type="journal article" date="2020" name="Nature">
        <title>Giant virus diversity and host interactions through global metagenomics.</title>
        <authorList>
            <person name="Schulz F."/>
            <person name="Roux S."/>
            <person name="Paez-Espino D."/>
            <person name="Jungbluth S."/>
            <person name="Walsh D.A."/>
            <person name="Denef V.J."/>
            <person name="McMahon K.D."/>
            <person name="Konstantinidis K.T."/>
            <person name="Eloe-Fadrosh E.A."/>
            <person name="Kyrpides N.C."/>
            <person name="Woyke T."/>
        </authorList>
    </citation>
    <scope>NUCLEOTIDE SEQUENCE</scope>
    <source>
        <strain evidence="2">GVMAG-M-3300023109-53</strain>
    </source>
</reference>
<accession>A0A6C0CYV9</accession>
<name>A0A6C0CYV9_9ZZZZ</name>
<dbReference type="AlphaFoldDB" id="A0A6C0CYV9"/>
<keyword evidence="1" id="KW-1133">Transmembrane helix</keyword>
<feature type="transmembrane region" description="Helical" evidence="1">
    <location>
        <begin position="101"/>
        <end position="119"/>
    </location>
</feature>
<feature type="transmembrane region" description="Helical" evidence="1">
    <location>
        <begin position="70"/>
        <end position="89"/>
    </location>
</feature>
<protein>
    <recommendedName>
        <fullName evidence="3">DUF2177 family protein</fullName>
    </recommendedName>
</protein>
<proteinExistence type="predicted"/>
<evidence type="ECO:0000256" key="1">
    <source>
        <dbReference type="SAM" id="Phobius"/>
    </source>
</evidence>
<keyword evidence="1" id="KW-0472">Membrane</keyword>
<keyword evidence="1" id="KW-0812">Transmembrane</keyword>
<dbReference type="EMBL" id="MN739499">
    <property type="protein sequence ID" value="QHT08645.1"/>
    <property type="molecule type" value="Genomic_DNA"/>
</dbReference>
<dbReference type="Pfam" id="PF09945">
    <property type="entry name" value="DUF2177"/>
    <property type="match status" value="1"/>
</dbReference>
<sequence length="123" mass="14349">MDYIIPAFTMLTLDAVYLSNVGGPLFDPMIKNIQGEKMTLNPYGAIVVYVLMLFVLYKFIIMERRAPKDAFFLGFCIYGVFDFTNVAIFKKYKYLPAFVDMFWGGILFYITTWVTYKLLKIKI</sequence>
<evidence type="ECO:0008006" key="3">
    <source>
        <dbReference type="Google" id="ProtNLM"/>
    </source>
</evidence>
<organism evidence="2">
    <name type="scientific">viral metagenome</name>
    <dbReference type="NCBI Taxonomy" id="1070528"/>
    <lineage>
        <taxon>unclassified sequences</taxon>
        <taxon>metagenomes</taxon>
        <taxon>organismal metagenomes</taxon>
    </lineage>
</organism>
<feature type="transmembrane region" description="Helical" evidence="1">
    <location>
        <begin position="42"/>
        <end position="61"/>
    </location>
</feature>
<dbReference type="InterPro" id="IPR018687">
    <property type="entry name" value="DUF2177_membr"/>
</dbReference>
<evidence type="ECO:0000313" key="2">
    <source>
        <dbReference type="EMBL" id="QHT08645.1"/>
    </source>
</evidence>